<sequence length="98" mass="10753">MNDLPTRSPRDVLGRPCQTIAQNDACLVSLESSQEMLSNDTKNTMSPFIDQKLCKFARLGRQQTFANASKAFASGGKFPPGEFDLRRFGAPRPNGSSE</sequence>
<dbReference type="EMBL" id="JBHFFA010000007">
    <property type="protein sequence ID" value="KAL2613365.1"/>
    <property type="molecule type" value="Genomic_DNA"/>
</dbReference>
<evidence type="ECO:0000313" key="2">
    <source>
        <dbReference type="Proteomes" id="UP001605036"/>
    </source>
</evidence>
<comment type="caution">
    <text evidence="1">The sequence shown here is derived from an EMBL/GenBank/DDBJ whole genome shotgun (WGS) entry which is preliminary data.</text>
</comment>
<dbReference type="AlphaFoldDB" id="A0ABD1XWN3"/>
<reference evidence="1 2" key="1">
    <citation type="submission" date="2024-09" db="EMBL/GenBank/DDBJ databases">
        <title>Chromosome-scale assembly of Riccia fluitans.</title>
        <authorList>
            <person name="Paukszto L."/>
            <person name="Sawicki J."/>
            <person name="Karawczyk K."/>
            <person name="Piernik-Szablinska J."/>
            <person name="Szczecinska M."/>
            <person name="Mazdziarz M."/>
        </authorList>
    </citation>
    <scope>NUCLEOTIDE SEQUENCE [LARGE SCALE GENOMIC DNA]</scope>
    <source>
        <strain evidence="1">Rf_01</strain>
        <tissue evidence="1">Aerial parts of the thallus</tissue>
    </source>
</reference>
<accession>A0ABD1XWN3</accession>
<keyword evidence="2" id="KW-1185">Reference proteome</keyword>
<evidence type="ECO:0000313" key="1">
    <source>
        <dbReference type="EMBL" id="KAL2613365.1"/>
    </source>
</evidence>
<organism evidence="1 2">
    <name type="scientific">Riccia fluitans</name>
    <dbReference type="NCBI Taxonomy" id="41844"/>
    <lineage>
        <taxon>Eukaryota</taxon>
        <taxon>Viridiplantae</taxon>
        <taxon>Streptophyta</taxon>
        <taxon>Embryophyta</taxon>
        <taxon>Marchantiophyta</taxon>
        <taxon>Marchantiopsida</taxon>
        <taxon>Marchantiidae</taxon>
        <taxon>Marchantiales</taxon>
        <taxon>Ricciaceae</taxon>
        <taxon>Riccia</taxon>
    </lineage>
</organism>
<proteinExistence type="predicted"/>
<protein>
    <submittedName>
        <fullName evidence="1">Uncharacterized protein</fullName>
    </submittedName>
</protein>
<name>A0ABD1XWN3_9MARC</name>
<gene>
    <name evidence="1" type="ORF">R1flu_025057</name>
</gene>
<dbReference type="Proteomes" id="UP001605036">
    <property type="component" value="Unassembled WGS sequence"/>
</dbReference>